<organism evidence="1">
    <name type="scientific">Menopon gallinae</name>
    <name type="common">poultry shaft louse</name>
    <dbReference type="NCBI Taxonomy" id="328185"/>
    <lineage>
        <taxon>Eukaryota</taxon>
        <taxon>Metazoa</taxon>
        <taxon>Ecdysozoa</taxon>
        <taxon>Arthropoda</taxon>
        <taxon>Hexapoda</taxon>
        <taxon>Insecta</taxon>
        <taxon>Pterygota</taxon>
        <taxon>Neoptera</taxon>
        <taxon>Paraneoptera</taxon>
        <taxon>Psocodea</taxon>
        <taxon>Troctomorpha</taxon>
        <taxon>Phthiraptera</taxon>
        <taxon>Amblycera</taxon>
        <taxon>Menoponidae</taxon>
        <taxon>Menopon</taxon>
    </lineage>
</organism>
<protein>
    <submittedName>
        <fullName evidence="1">Uncharacterized protein</fullName>
    </submittedName>
</protein>
<dbReference type="EMBL" id="JARGDH010000001">
    <property type="protein sequence ID" value="KAL0280650.1"/>
    <property type="molecule type" value="Genomic_DNA"/>
</dbReference>
<sequence>MGGKTRLQDNHDKWNYMQLLRTFRIEPNIIQIFLETQQQSGTHTWNINELWDISIWIKGSGELHLEKDEMR</sequence>
<comment type="caution">
    <text evidence="1">The sequence shown here is derived from an EMBL/GenBank/DDBJ whole genome shotgun (WGS) entry which is preliminary data.</text>
</comment>
<evidence type="ECO:0000313" key="1">
    <source>
        <dbReference type="EMBL" id="KAL0280650.1"/>
    </source>
</evidence>
<gene>
    <name evidence="1" type="ORF">PYX00_001878</name>
</gene>
<dbReference type="AlphaFoldDB" id="A0AAW2IES9"/>
<proteinExistence type="predicted"/>
<reference evidence="1" key="1">
    <citation type="journal article" date="2024" name="Gigascience">
        <title>Chromosome-level genome of the poultry shaft louse Menopon gallinae provides insight into the host-switching and adaptive evolution of parasitic lice.</title>
        <authorList>
            <person name="Xu Y."/>
            <person name="Ma L."/>
            <person name="Liu S."/>
            <person name="Liang Y."/>
            <person name="Liu Q."/>
            <person name="He Z."/>
            <person name="Tian L."/>
            <person name="Duan Y."/>
            <person name="Cai W."/>
            <person name="Li H."/>
            <person name="Song F."/>
        </authorList>
    </citation>
    <scope>NUCLEOTIDE SEQUENCE</scope>
    <source>
        <strain evidence="1">Cailab_2023a</strain>
    </source>
</reference>
<name>A0AAW2IES9_9NEOP</name>
<accession>A0AAW2IES9</accession>